<evidence type="ECO:0000313" key="1">
    <source>
        <dbReference type="EMBL" id="PXX11979.1"/>
    </source>
</evidence>
<proteinExistence type="predicted"/>
<dbReference type="InterPro" id="IPR009003">
    <property type="entry name" value="Peptidase_S1_PA"/>
</dbReference>
<evidence type="ECO:0000313" key="2">
    <source>
        <dbReference type="Proteomes" id="UP000247781"/>
    </source>
</evidence>
<accession>A0A318HUI3</accession>
<dbReference type="Gene3D" id="2.40.10.10">
    <property type="entry name" value="Trypsin-like serine proteases"/>
    <property type="match status" value="2"/>
</dbReference>
<keyword evidence="2" id="KW-1185">Reference proteome</keyword>
<reference evidence="1 2" key="2">
    <citation type="submission" date="2018-06" db="EMBL/GenBank/DDBJ databases">
        <title>Sequencing of bacterial isolates from soil warming experiment in Harvard Forest, Massachusetts, USA.</title>
        <authorList>
            <person name="Deangelis K.PhD."/>
        </authorList>
    </citation>
    <scope>NUCLEOTIDE SEQUENCE [LARGE SCALE GENOMIC DNA]</scope>
    <source>
        <strain evidence="1 2">GAS496</strain>
    </source>
</reference>
<protein>
    <submittedName>
        <fullName evidence="1">Trypsin</fullName>
    </submittedName>
</protein>
<dbReference type="SUPFAM" id="SSF50494">
    <property type="entry name" value="Trypsin-like serine proteases"/>
    <property type="match status" value="1"/>
</dbReference>
<dbReference type="GO" id="GO:0004252">
    <property type="term" value="F:serine-type endopeptidase activity"/>
    <property type="evidence" value="ECO:0007669"/>
    <property type="project" value="InterPro"/>
</dbReference>
<dbReference type="AlphaFoldDB" id="A0A318HUI3"/>
<comment type="caution">
    <text evidence="1">The sequence shown here is derived from an EMBL/GenBank/DDBJ whole genome shotgun (WGS) entry which is preliminary data.</text>
</comment>
<dbReference type="Proteomes" id="UP000247781">
    <property type="component" value="Unassembled WGS sequence"/>
</dbReference>
<sequence>MFIGGGSLHTCTGGVLHSAAGDLILTAAHCVAEGLDATFVAGLNDTAAPEDVWHINAVYLDPRWVQNQDPLADFAIARVSRDTGGTVEAQAGGGLTLGPAPKQGTVVAVTGYGMGVGGGPIGCRTATSAPAKGFPALDCAGLVDGLSGAPWIDGSTVTGLIGGLNGGGCEDESISYSPPFDDAITRLLARAEAGGPADDPPTVFDDECD</sequence>
<dbReference type="Pfam" id="PF13365">
    <property type="entry name" value="Trypsin_2"/>
    <property type="match status" value="1"/>
</dbReference>
<organism evidence="1 2">
    <name type="scientific">Mycolicibacterium moriokaense</name>
    <dbReference type="NCBI Taxonomy" id="39691"/>
    <lineage>
        <taxon>Bacteria</taxon>
        <taxon>Bacillati</taxon>
        <taxon>Actinomycetota</taxon>
        <taxon>Actinomycetes</taxon>
        <taxon>Mycobacteriales</taxon>
        <taxon>Mycobacteriaceae</taxon>
        <taxon>Mycolicibacterium</taxon>
    </lineage>
</organism>
<gene>
    <name evidence="1" type="ORF">C8E89_102103</name>
</gene>
<reference evidence="2" key="1">
    <citation type="submission" date="2018-05" db="EMBL/GenBank/DDBJ databases">
        <authorList>
            <person name="Deangelis K."/>
            <person name="Huntemann M."/>
            <person name="Clum A."/>
            <person name="Pillay M."/>
            <person name="Palaniappan K."/>
            <person name="Varghese N."/>
            <person name="Mikhailova N."/>
            <person name="Stamatis D."/>
            <person name="Reddy T."/>
            <person name="Daum C."/>
            <person name="Shapiro N."/>
            <person name="Ivanova N."/>
            <person name="Kyrpides N."/>
            <person name="Woyke T."/>
        </authorList>
    </citation>
    <scope>NUCLEOTIDE SEQUENCE [LARGE SCALE GENOMIC DNA]</scope>
    <source>
        <strain evidence="2">GAS496</strain>
    </source>
</reference>
<dbReference type="EMBL" id="QJJU01000002">
    <property type="protein sequence ID" value="PXX11979.1"/>
    <property type="molecule type" value="Genomic_DNA"/>
</dbReference>
<dbReference type="InterPro" id="IPR043504">
    <property type="entry name" value="Peptidase_S1_PA_chymotrypsin"/>
</dbReference>
<dbReference type="InterPro" id="IPR018114">
    <property type="entry name" value="TRYPSIN_HIS"/>
</dbReference>
<name>A0A318HUI3_9MYCO</name>
<dbReference type="PROSITE" id="PS00134">
    <property type="entry name" value="TRYPSIN_HIS"/>
    <property type="match status" value="1"/>
</dbReference>
<dbReference type="GO" id="GO:0006508">
    <property type="term" value="P:proteolysis"/>
    <property type="evidence" value="ECO:0007669"/>
    <property type="project" value="InterPro"/>
</dbReference>